<keyword evidence="12" id="KW-1185">Reference proteome</keyword>
<sequence length="166" mass="19164">MNEFNISGTYIWYYCICKREVWLLAHALEADQQDENMQIGNIIHETSYSRSSKEVGFGHSKFDIISKDNGKLVVGEIKKSSRFVESSRMQLLFYLKELSDNNIAAEGVLMFPDEKRREVVKLDEEGKAKLENIINDIKQIISLEKAPPPVLIKYCKKCAYAEFCWA</sequence>
<dbReference type="InterPro" id="IPR022765">
    <property type="entry name" value="Dna2/Cas4_DUF83"/>
</dbReference>
<gene>
    <name evidence="11" type="primary">cas4</name>
    <name evidence="11" type="ORF">HZF24_18405</name>
</gene>
<evidence type="ECO:0000256" key="6">
    <source>
        <dbReference type="ARBA" id="ARBA00023014"/>
    </source>
</evidence>
<evidence type="ECO:0000256" key="5">
    <source>
        <dbReference type="ARBA" id="ARBA00023004"/>
    </source>
</evidence>
<comment type="cofactor">
    <cofactor evidence="9">
        <name>iron-sulfur cluster</name>
        <dbReference type="ChEBI" id="CHEBI:30408"/>
    </cofactor>
</comment>
<proteinExistence type="inferred from homology"/>
<dbReference type="InterPro" id="IPR013343">
    <property type="entry name" value="CRISPR-assoc_prot_Cas4"/>
</dbReference>
<keyword evidence="8 9" id="KW-0464">Manganese</keyword>
<dbReference type="Proteomes" id="UP000611629">
    <property type="component" value="Unassembled WGS sequence"/>
</dbReference>
<dbReference type="GO" id="GO:0051536">
    <property type="term" value="F:iron-sulfur cluster binding"/>
    <property type="evidence" value="ECO:0007669"/>
    <property type="project" value="UniProtKB-KW"/>
</dbReference>
<dbReference type="PANTHER" id="PTHR37168">
    <property type="entry name" value="CRISPR-ASSOCIATED EXONUCLEASE CAS4"/>
    <property type="match status" value="1"/>
</dbReference>
<dbReference type="Pfam" id="PF01930">
    <property type="entry name" value="Cas_Cas4"/>
    <property type="match status" value="1"/>
</dbReference>
<dbReference type="Gene3D" id="3.90.320.10">
    <property type="match status" value="1"/>
</dbReference>
<evidence type="ECO:0000256" key="1">
    <source>
        <dbReference type="ARBA" id="ARBA00022722"/>
    </source>
</evidence>
<evidence type="ECO:0000256" key="2">
    <source>
        <dbReference type="ARBA" id="ARBA00022723"/>
    </source>
</evidence>
<keyword evidence="5 9" id="KW-0408">Iron</keyword>
<dbReference type="EMBL" id="JACBNQ010000045">
    <property type="protein sequence ID" value="NYB76123.1"/>
    <property type="molecule type" value="Genomic_DNA"/>
</dbReference>
<keyword evidence="4 9" id="KW-0269">Exonuclease</keyword>
<keyword evidence="1 9" id="KW-0540">Nuclease</keyword>
<evidence type="ECO:0000313" key="11">
    <source>
        <dbReference type="EMBL" id="NYB76123.1"/>
    </source>
</evidence>
<dbReference type="InterPro" id="IPR011604">
    <property type="entry name" value="PDDEXK-like_dom_sf"/>
</dbReference>
<evidence type="ECO:0000313" key="12">
    <source>
        <dbReference type="Proteomes" id="UP000611629"/>
    </source>
</evidence>
<evidence type="ECO:0000256" key="4">
    <source>
        <dbReference type="ARBA" id="ARBA00022839"/>
    </source>
</evidence>
<dbReference type="GO" id="GO:0051607">
    <property type="term" value="P:defense response to virus"/>
    <property type="evidence" value="ECO:0007669"/>
    <property type="project" value="UniProtKB-KW"/>
</dbReference>
<dbReference type="RefSeq" id="WP_179239842.1">
    <property type="nucleotide sequence ID" value="NZ_JACBNQ010000045.1"/>
</dbReference>
<organism evidence="11 12">
    <name type="scientific">Sedimentibacter hydroxybenzoicus DSM 7310</name>
    <dbReference type="NCBI Taxonomy" id="1123245"/>
    <lineage>
        <taxon>Bacteria</taxon>
        <taxon>Bacillati</taxon>
        <taxon>Bacillota</taxon>
        <taxon>Tissierellia</taxon>
        <taxon>Sedimentibacter</taxon>
    </lineage>
</organism>
<dbReference type="AlphaFoldDB" id="A0A974BN88"/>
<dbReference type="NCBIfam" id="TIGR00372">
    <property type="entry name" value="cas4"/>
    <property type="match status" value="1"/>
</dbReference>
<keyword evidence="7 9" id="KW-0051">Antiviral defense</keyword>
<evidence type="ECO:0000256" key="3">
    <source>
        <dbReference type="ARBA" id="ARBA00022801"/>
    </source>
</evidence>
<dbReference type="GO" id="GO:0004527">
    <property type="term" value="F:exonuclease activity"/>
    <property type="evidence" value="ECO:0007669"/>
    <property type="project" value="UniProtKB-KW"/>
</dbReference>
<comment type="function">
    <text evidence="9">CRISPR (clustered regularly interspaced short palindromic repeat) is an adaptive immune system that provides protection against mobile genetic elements (viruses, transposable elements and conjugative plasmids). CRISPR clusters contain sequences complementary to antecedent mobile elements and target invading nucleic acids. CRISPR clusters are transcribed and processed into CRISPR RNA (crRNA).</text>
</comment>
<evidence type="ECO:0000256" key="7">
    <source>
        <dbReference type="ARBA" id="ARBA00023118"/>
    </source>
</evidence>
<keyword evidence="6 9" id="KW-0411">Iron-sulfur</keyword>
<comment type="caution">
    <text evidence="11">The sequence shown here is derived from an EMBL/GenBank/DDBJ whole genome shotgun (WGS) entry which is preliminary data.</text>
</comment>
<reference evidence="11" key="1">
    <citation type="submission" date="2020-07" db="EMBL/GenBank/DDBJ databases">
        <title>Genomic analysis of a strain of Sedimentibacter Hydroxybenzoicus DSM7310.</title>
        <authorList>
            <person name="Ma S."/>
        </authorList>
    </citation>
    <scope>NUCLEOTIDE SEQUENCE</scope>
    <source>
        <strain evidence="11">DSM 7310</strain>
    </source>
</reference>
<evidence type="ECO:0000256" key="8">
    <source>
        <dbReference type="ARBA" id="ARBA00023211"/>
    </source>
</evidence>
<dbReference type="GO" id="GO:0046872">
    <property type="term" value="F:metal ion binding"/>
    <property type="evidence" value="ECO:0007669"/>
    <property type="project" value="UniProtKB-KW"/>
</dbReference>
<feature type="domain" description="DUF83" evidence="10">
    <location>
        <begin position="8"/>
        <end position="166"/>
    </location>
</feature>
<dbReference type="EC" id="3.1.12.1" evidence="9"/>
<comment type="similarity">
    <text evidence="9">Belongs to the CRISPR-associated exonuclease Cas4 family.</text>
</comment>
<protein>
    <recommendedName>
        <fullName evidence="9">CRISPR-associated exonuclease Cas4</fullName>
        <ecNumber evidence="9">3.1.12.1</ecNumber>
    </recommendedName>
</protein>
<evidence type="ECO:0000259" key="10">
    <source>
        <dbReference type="Pfam" id="PF01930"/>
    </source>
</evidence>
<accession>A0A974BN88</accession>
<evidence type="ECO:0000256" key="9">
    <source>
        <dbReference type="RuleBase" id="RU365022"/>
    </source>
</evidence>
<comment type="cofactor">
    <cofactor evidence="9">
        <name>Mg(2+)</name>
        <dbReference type="ChEBI" id="CHEBI:18420"/>
    </cofactor>
    <cofactor evidence="9">
        <name>Mn(2+)</name>
        <dbReference type="ChEBI" id="CHEBI:29035"/>
    </cofactor>
    <text evidence="9">Mg(2+) or Mn(2+) required for ssDNA cleavage activity.</text>
</comment>
<keyword evidence="2 9" id="KW-0479">Metal-binding</keyword>
<dbReference type="PANTHER" id="PTHR37168:SF2">
    <property type="entry name" value="CRISPR-ASSOCIATED EXONUCLEASE CAS4"/>
    <property type="match status" value="1"/>
</dbReference>
<keyword evidence="3 9" id="KW-0378">Hydrolase</keyword>
<name>A0A974BN88_SEDHY</name>